<gene>
    <name evidence="6" type="ORF">NDK47_20965</name>
</gene>
<dbReference type="Gene3D" id="3.40.190.10">
    <property type="entry name" value="Periplasmic binding protein-like II"/>
    <property type="match status" value="2"/>
</dbReference>
<dbReference type="InterPro" id="IPR006059">
    <property type="entry name" value="SBP"/>
</dbReference>
<dbReference type="PANTHER" id="PTHR30222">
    <property type="entry name" value="SPERMIDINE/PUTRESCINE-BINDING PERIPLASMIC PROTEIN"/>
    <property type="match status" value="1"/>
</dbReference>
<evidence type="ECO:0000313" key="6">
    <source>
        <dbReference type="EMBL" id="USG64590.1"/>
    </source>
</evidence>
<dbReference type="InterPro" id="IPR001188">
    <property type="entry name" value="Sperm_putr-bd"/>
</dbReference>
<accession>A0ABY4WBP0</accession>
<dbReference type="RefSeq" id="WP_251871702.1">
    <property type="nucleotide sequence ID" value="NZ_CP098755.1"/>
</dbReference>
<dbReference type="Pfam" id="PF13416">
    <property type="entry name" value="SBP_bac_8"/>
    <property type="match status" value="1"/>
</dbReference>
<keyword evidence="3 5" id="KW-0732">Signal</keyword>
<evidence type="ECO:0000256" key="5">
    <source>
        <dbReference type="SAM" id="SignalP"/>
    </source>
</evidence>
<dbReference type="PANTHER" id="PTHR30222:SF17">
    <property type="entry name" value="SPERMIDINE_PUTRESCINE-BINDING PERIPLASMIC PROTEIN"/>
    <property type="match status" value="1"/>
</dbReference>
<protein>
    <submittedName>
        <fullName evidence="6">Spermidine/putrescine ABC transporter substrate-binding protein</fullName>
    </submittedName>
</protein>
<evidence type="ECO:0000313" key="7">
    <source>
        <dbReference type="Proteomes" id="UP001056500"/>
    </source>
</evidence>
<proteinExistence type="predicted"/>
<feature type="chain" id="PRO_5047075969" evidence="5">
    <location>
        <begin position="23"/>
        <end position="361"/>
    </location>
</feature>
<keyword evidence="4" id="KW-0574">Periplasm</keyword>
<sequence length="361" mass="40120">MKQGWRHIAAVGGLSLSLVLTAIGCSSSPASQGTAEENGLDKQLNVFNWSEYLPERVIKGFEEKYGVKVNYSTFSSNEEMLAKVSAGGGIYDLIVASDFLIQSMVKQGLIQPLDMSNIPNFKNLDPELINKEHDPGNEYSIPYMGNTVSLGYNPDQIKTSITSFEDLWKPELKGQIVMVDDQRFILGMVLKTLGYSGNDTDPAHLEEAKQKMLKLMPNIKAFDSDSPKTLMVNGEVNVAVVWGPEIALAQREKPQITTVLPKEGLMITFDNLLIPAGAKHKKTAEAFMNYLLEPEVNAEISKDFPYISPNMEARKLLPKETLDNIAIYPPPEEMKRVESLADIGEAVKLYDRVWSEVKSSQ</sequence>
<dbReference type="Proteomes" id="UP001056500">
    <property type="component" value="Chromosome"/>
</dbReference>
<dbReference type="SUPFAM" id="SSF53850">
    <property type="entry name" value="Periplasmic binding protein-like II"/>
    <property type="match status" value="1"/>
</dbReference>
<evidence type="ECO:0000256" key="4">
    <source>
        <dbReference type="ARBA" id="ARBA00022764"/>
    </source>
</evidence>
<name>A0ABY4WBP0_9BACL</name>
<dbReference type="PIRSF" id="PIRSF019574">
    <property type="entry name" value="Periplasmic_polyamine_BP"/>
    <property type="match status" value="1"/>
</dbReference>
<dbReference type="CDD" id="cd13590">
    <property type="entry name" value="PBP2_PotD_PotF_like"/>
    <property type="match status" value="1"/>
</dbReference>
<evidence type="ECO:0000256" key="1">
    <source>
        <dbReference type="ARBA" id="ARBA00004418"/>
    </source>
</evidence>
<keyword evidence="7" id="KW-1185">Reference proteome</keyword>
<evidence type="ECO:0000256" key="3">
    <source>
        <dbReference type="ARBA" id="ARBA00022729"/>
    </source>
</evidence>
<comment type="subcellular location">
    <subcellularLocation>
        <location evidence="1">Periplasm</location>
    </subcellularLocation>
</comment>
<dbReference type="PRINTS" id="PR00909">
    <property type="entry name" value="SPERMDNBNDNG"/>
</dbReference>
<keyword evidence="2" id="KW-0813">Transport</keyword>
<reference evidence="6" key="1">
    <citation type="submission" date="2022-06" db="EMBL/GenBank/DDBJ databases">
        <title>Genome sequencing of Brevibacillus sp. BB3-R1.</title>
        <authorList>
            <person name="Heo J."/>
            <person name="Lee D."/>
            <person name="Won M."/>
            <person name="Han B.-H."/>
            <person name="Hong S.-B."/>
            <person name="Kwon S.-W."/>
        </authorList>
    </citation>
    <scope>NUCLEOTIDE SEQUENCE</scope>
    <source>
        <strain evidence="6">BB3-R1</strain>
    </source>
</reference>
<feature type="signal peptide" evidence="5">
    <location>
        <begin position="1"/>
        <end position="22"/>
    </location>
</feature>
<organism evidence="6 7">
    <name type="scientific">Brevibacillus ruminantium</name>
    <dbReference type="NCBI Taxonomy" id="2950604"/>
    <lineage>
        <taxon>Bacteria</taxon>
        <taxon>Bacillati</taxon>
        <taxon>Bacillota</taxon>
        <taxon>Bacilli</taxon>
        <taxon>Bacillales</taxon>
        <taxon>Paenibacillaceae</taxon>
        <taxon>Brevibacillus</taxon>
    </lineage>
</organism>
<dbReference type="PROSITE" id="PS51257">
    <property type="entry name" value="PROKAR_LIPOPROTEIN"/>
    <property type="match status" value="1"/>
</dbReference>
<evidence type="ECO:0000256" key="2">
    <source>
        <dbReference type="ARBA" id="ARBA00022448"/>
    </source>
</evidence>
<dbReference type="EMBL" id="CP098755">
    <property type="protein sequence ID" value="USG64590.1"/>
    <property type="molecule type" value="Genomic_DNA"/>
</dbReference>